<accession>A0A3B1D662</accession>
<gene>
    <name evidence="1" type="ORF">MNBD_PLANCTO03-120</name>
</gene>
<feature type="non-terminal residue" evidence="1">
    <location>
        <position position="94"/>
    </location>
</feature>
<evidence type="ECO:0000313" key="1">
    <source>
        <dbReference type="EMBL" id="VAX36182.1"/>
    </source>
</evidence>
<name>A0A3B1D662_9ZZZZ</name>
<dbReference type="AlphaFoldDB" id="A0A3B1D662"/>
<protein>
    <submittedName>
        <fullName evidence="1">Uncharacterized protein</fullName>
    </submittedName>
</protein>
<reference evidence="1" key="1">
    <citation type="submission" date="2018-06" db="EMBL/GenBank/DDBJ databases">
        <authorList>
            <person name="Zhirakovskaya E."/>
        </authorList>
    </citation>
    <scope>NUCLEOTIDE SEQUENCE</scope>
</reference>
<organism evidence="1">
    <name type="scientific">hydrothermal vent metagenome</name>
    <dbReference type="NCBI Taxonomy" id="652676"/>
    <lineage>
        <taxon>unclassified sequences</taxon>
        <taxon>metagenomes</taxon>
        <taxon>ecological metagenomes</taxon>
    </lineage>
</organism>
<dbReference type="EMBL" id="UOGK01000039">
    <property type="protein sequence ID" value="VAX36182.1"/>
    <property type="molecule type" value="Genomic_DNA"/>
</dbReference>
<sequence>MKRIGMGFVVALVFACQAGATITIEDLDGNDMSHHCAVSWNNGTSAWDIWINSRAPGNYFVIRSDAGENIGIIRSMVASDGLSHTQVIVQVLSD</sequence>
<dbReference type="PROSITE" id="PS51257">
    <property type="entry name" value="PROKAR_LIPOPROTEIN"/>
    <property type="match status" value="1"/>
</dbReference>
<proteinExistence type="predicted"/>